<evidence type="ECO:0008006" key="3">
    <source>
        <dbReference type="Google" id="ProtNLM"/>
    </source>
</evidence>
<dbReference type="Proteomes" id="UP000034086">
    <property type="component" value="Unassembled WGS sequence"/>
</dbReference>
<reference evidence="1 2" key="1">
    <citation type="journal article" date="2015" name="Nature">
        <title>rRNA introns, odd ribosomes, and small enigmatic genomes across a large radiation of phyla.</title>
        <authorList>
            <person name="Brown C.T."/>
            <person name="Hug L.A."/>
            <person name="Thomas B.C."/>
            <person name="Sharon I."/>
            <person name="Castelle C.J."/>
            <person name="Singh A."/>
            <person name="Wilkins M.J."/>
            <person name="Williams K.H."/>
            <person name="Banfield J.F."/>
        </authorList>
    </citation>
    <scope>NUCLEOTIDE SEQUENCE [LARGE SCALE GENOMIC DNA]</scope>
</reference>
<dbReference type="InterPro" id="IPR008792">
    <property type="entry name" value="PQQD"/>
</dbReference>
<dbReference type="AlphaFoldDB" id="A0A0G1Q6E1"/>
<sequence length="85" mass="9556">MKIKKGVVIQKMGDTFVAYDNATSTLHELNEVAYDILLALEKGKSKGKIANLLSSKYLGSQRKAEKDLNEFLKELKTKNLIEGRK</sequence>
<dbReference type="Gene3D" id="1.10.10.1150">
    <property type="entry name" value="Coenzyme PQQ synthesis protein D (PqqD)"/>
    <property type="match status" value="1"/>
</dbReference>
<gene>
    <name evidence="1" type="ORF">UX03_C0003G0022</name>
</gene>
<organism evidence="1 2">
    <name type="scientific">Candidatus Woesebacteria bacterium GW2011_GWE1_45_18</name>
    <dbReference type="NCBI Taxonomy" id="1618598"/>
    <lineage>
        <taxon>Bacteria</taxon>
        <taxon>Candidatus Woeseibacteriota</taxon>
    </lineage>
</organism>
<comment type="caution">
    <text evidence="1">The sequence shown here is derived from an EMBL/GenBank/DDBJ whole genome shotgun (WGS) entry which is preliminary data.</text>
</comment>
<dbReference type="EMBL" id="LCKQ01000003">
    <property type="protein sequence ID" value="KKU04135.1"/>
    <property type="molecule type" value="Genomic_DNA"/>
</dbReference>
<name>A0A0G1Q6E1_9BACT</name>
<protein>
    <recommendedName>
        <fullName evidence="3">PqqD family protein</fullName>
    </recommendedName>
</protein>
<dbReference type="Pfam" id="PF05402">
    <property type="entry name" value="PqqD"/>
    <property type="match status" value="1"/>
</dbReference>
<accession>A0A0G1Q6E1</accession>
<proteinExistence type="predicted"/>
<dbReference type="InterPro" id="IPR041881">
    <property type="entry name" value="PqqD_sf"/>
</dbReference>
<evidence type="ECO:0000313" key="2">
    <source>
        <dbReference type="Proteomes" id="UP000034086"/>
    </source>
</evidence>
<evidence type="ECO:0000313" key="1">
    <source>
        <dbReference type="EMBL" id="KKU04135.1"/>
    </source>
</evidence>